<dbReference type="Proteomes" id="UP000886885">
    <property type="component" value="Unassembled WGS sequence"/>
</dbReference>
<dbReference type="GO" id="GO:0005739">
    <property type="term" value="C:mitochondrion"/>
    <property type="evidence" value="ECO:0007669"/>
    <property type="project" value="TreeGrafter"/>
</dbReference>
<dbReference type="InterPro" id="IPR045086">
    <property type="entry name" value="OBG_GTPase"/>
</dbReference>
<keyword evidence="1" id="KW-0342">GTP-binding</keyword>
<dbReference type="PANTHER" id="PTHR11702">
    <property type="entry name" value="DEVELOPMENTALLY REGULATED GTP-BINDING PROTEIN-RELATED"/>
    <property type="match status" value="1"/>
</dbReference>
<name>A0A8X7XQS0_POPTO</name>
<sequence length="583" mass="66106">MTGLSFKTIVHNNYHLLPKSKTLTLTKPHRKTLTPIATANSNLKRPNSSPCREQSLPPLAKTLARLHPLEHCTVLYFNFESEALKEVKLSDSNAFKLDDVRETQRFRTHDGLNGDLRVDSRRFEVFEINADLEEGKDDDYEYESEEEEETVNDWRKFMSKRETVGLGMECWLFGARNLCQWGPSSGDGCRGWNASVEVGGSMNSSFPFRNIVYYRTGKGVHGWSELELELVADVGIVGAPNAWKNTLSISFDYDSTMVLADLPGLLEEAQWDFGLESILLGIPSPELPEKTYVVDYNKMELLEAYENWLLFKEKQHAHGIETFCMSAVKREGTHEVICAAHKLLQESKEANRVLKFLEELSSVLVSIRSGILYKNSERRFQHVLEAFGVNKPLSKMGVKEGDSVIVGEVRYIINFESLTASVEAHKLVTDSTEIPIFKILTGLSNVKKLSFDPTKWRGSNPFVINTKSIVTEFPKKGDFFREIVKLFLEYLQTDFLSISCHFSSVTKLQVVDVTNRWICYLYVDLFLNLCGSYPSNDHWKELAEQEFSFLDPIDLDLDNSNISGFPGTGWVIHPLSVGSNSLG</sequence>
<protein>
    <recommendedName>
        <fullName evidence="2">OCT domain-containing protein</fullName>
    </recommendedName>
</protein>
<proteinExistence type="predicted"/>
<dbReference type="GO" id="GO:0005525">
    <property type="term" value="F:GTP binding"/>
    <property type="evidence" value="ECO:0007669"/>
    <property type="project" value="UniProtKB-KW"/>
</dbReference>
<keyword evidence="4" id="KW-1185">Reference proteome</keyword>
<gene>
    <name evidence="3" type="ORF">POTOM_061370</name>
</gene>
<dbReference type="OrthoDB" id="347018at2759"/>
<dbReference type="EMBL" id="JAAWWB010001511">
    <property type="protein sequence ID" value="KAG6735945.1"/>
    <property type="molecule type" value="Genomic_DNA"/>
</dbReference>
<dbReference type="SUPFAM" id="SSF52540">
    <property type="entry name" value="P-loop containing nucleoside triphosphate hydrolases"/>
    <property type="match status" value="1"/>
</dbReference>
<evidence type="ECO:0000313" key="3">
    <source>
        <dbReference type="EMBL" id="KAG6735945.1"/>
    </source>
</evidence>
<accession>A0A8X7XQS0</accession>
<dbReference type="PROSITE" id="PS51881">
    <property type="entry name" value="OCT"/>
    <property type="match status" value="1"/>
</dbReference>
<dbReference type="Pfam" id="PF09269">
    <property type="entry name" value="DUF1967"/>
    <property type="match status" value="1"/>
</dbReference>
<evidence type="ECO:0000259" key="2">
    <source>
        <dbReference type="PROSITE" id="PS51881"/>
    </source>
</evidence>
<evidence type="ECO:0000256" key="1">
    <source>
        <dbReference type="ARBA" id="ARBA00023134"/>
    </source>
</evidence>
<dbReference type="SUPFAM" id="SSF102741">
    <property type="entry name" value="Obg GTP-binding protein C-terminal domain"/>
    <property type="match status" value="1"/>
</dbReference>
<reference evidence="3" key="1">
    <citation type="journal article" date="2020" name="bioRxiv">
        <title>Hybrid origin of Populus tomentosa Carr. identified through genome sequencing and phylogenomic analysis.</title>
        <authorList>
            <person name="An X."/>
            <person name="Gao K."/>
            <person name="Chen Z."/>
            <person name="Li J."/>
            <person name="Yang X."/>
            <person name="Yang X."/>
            <person name="Zhou J."/>
            <person name="Guo T."/>
            <person name="Zhao T."/>
            <person name="Huang S."/>
            <person name="Miao D."/>
            <person name="Khan W.U."/>
            <person name="Rao P."/>
            <person name="Ye M."/>
            <person name="Lei B."/>
            <person name="Liao W."/>
            <person name="Wang J."/>
            <person name="Ji L."/>
            <person name="Li Y."/>
            <person name="Guo B."/>
            <person name="Mustafa N.S."/>
            <person name="Li S."/>
            <person name="Yun Q."/>
            <person name="Keller S.R."/>
            <person name="Mao J."/>
            <person name="Zhang R."/>
            <person name="Strauss S.H."/>
        </authorList>
    </citation>
    <scope>NUCLEOTIDE SEQUENCE</scope>
    <source>
        <strain evidence="3">GM15</strain>
        <tissue evidence="3">Leaf</tissue>
    </source>
</reference>
<dbReference type="GO" id="GO:0003924">
    <property type="term" value="F:GTPase activity"/>
    <property type="evidence" value="ECO:0007669"/>
    <property type="project" value="InterPro"/>
</dbReference>
<dbReference type="AlphaFoldDB" id="A0A8X7XQS0"/>
<evidence type="ECO:0000313" key="4">
    <source>
        <dbReference type="Proteomes" id="UP000886885"/>
    </source>
</evidence>
<feature type="domain" description="OCT" evidence="2">
    <location>
        <begin position="329"/>
        <end position="419"/>
    </location>
</feature>
<comment type="caution">
    <text evidence="3">The sequence shown here is derived from an EMBL/GenBank/DDBJ whole genome shotgun (WGS) entry which is preliminary data.</text>
</comment>
<dbReference type="InterPro" id="IPR027417">
    <property type="entry name" value="P-loop_NTPase"/>
</dbReference>
<dbReference type="InterPro" id="IPR015349">
    <property type="entry name" value="OCT_dom"/>
</dbReference>
<organism evidence="3 4">
    <name type="scientific">Populus tomentosa</name>
    <name type="common">Chinese white poplar</name>
    <dbReference type="NCBI Taxonomy" id="118781"/>
    <lineage>
        <taxon>Eukaryota</taxon>
        <taxon>Viridiplantae</taxon>
        <taxon>Streptophyta</taxon>
        <taxon>Embryophyta</taxon>
        <taxon>Tracheophyta</taxon>
        <taxon>Spermatophyta</taxon>
        <taxon>Magnoliopsida</taxon>
        <taxon>eudicotyledons</taxon>
        <taxon>Gunneridae</taxon>
        <taxon>Pentapetalae</taxon>
        <taxon>rosids</taxon>
        <taxon>fabids</taxon>
        <taxon>Malpighiales</taxon>
        <taxon>Salicaceae</taxon>
        <taxon>Saliceae</taxon>
        <taxon>Populus</taxon>
    </lineage>
</organism>
<keyword evidence="1" id="KW-0547">Nucleotide-binding</keyword>
<dbReference type="InterPro" id="IPR036346">
    <property type="entry name" value="GTP-bd_prot_GTP1/OBG_C_sf"/>
</dbReference>
<dbReference type="PANTHER" id="PTHR11702:SF44">
    <property type="entry name" value="GTP-BINDING PROTEIN OBGC, CHLOROPLASTIC"/>
    <property type="match status" value="1"/>
</dbReference>
<dbReference type="Gene3D" id="3.30.300.350">
    <property type="entry name" value="GTP-binding protein OBG, C-terminal domain"/>
    <property type="match status" value="1"/>
</dbReference>